<feature type="compositionally biased region" description="Pro residues" evidence="2">
    <location>
        <begin position="624"/>
        <end position="638"/>
    </location>
</feature>
<evidence type="ECO:0000313" key="6">
    <source>
        <dbReference type="Proteomes" id="UP000031036"/>
    </source>
</evidence>
<gene>
    <name evidence="5" type="primary">FNDC3A</name>
    <name evidence="5" type="ORF">Tcan_10136</name>
</gene>
<feature type="region of interest" description="Disordered" evidence="2">
    <location>
        <begin position="733"/>
        <end position="765"/>
    </location>
</feature>
<dbReference type="PANTHER" id="PTHR13817:SF73">
    <property type="entry name" value="FIBRONECTIN TYPE-III DOMAIN-CONTAINING PROTEIN"/>
    <property type="match status" value="1"/>
</dbReference>
<dbReference type="InterPro" id="IPR003961">
    <property type="entry name" value="FN3_dom"/>
</dbReference>
<protein>
    <submittedName>
        <fullName evidence="5">Fibronectin type-III domain-containing protein 3a</fullName>
    </submittedName>
</protein>
<feature type="domain" description="Fibronectin type-III" evidence="4">
    <location>
        <begin position="852"/>
        <end position="940"/>
    </location>
</feature>
<feature type="region of interest" description="Disordered" evidence="2">
    <location>
        <begin position="308"/>
        <end position="329"/>
    </location>
</feature>
<keyword evidence="3" id="KW-1133">Transmembrane helix</keyword>
<feature type="domain" description="Fibronectin type-III" evidence="4">
    <location>
        <begin position="1249"/>
        <end position="1352"/>
    </location>
</feature>
<feature type="transmembrane region" description="Helical" evidence="3">
    <location>
        <begin position="1500"/>
        <end position="1524"/>
    </location>
</feature>
<sequence length="1527" mass="166708">MTTYSVHAGGRVLPLPPTLETSAARLPHHRIIGSPFDANPAPTTTPICRPSSDCGGSSSGLGGMTKTDIVSSDESSLASDAPVSGKAGWPVAHPVLLNNGVAPVYMSCNAVPTSSSSPTPVYPDHGRTTMVPNVGQRAPPPVANNDLFVHVQTGETLSILVGNDVQHIAGPATVRMVNQAGMSPSALPLHVPPGHMVQQIVDEQGILRHLILSPESAPASRMNAGAAPPPPTINPNTPVRGSGATTPLKPFVHGSPSPPIVPPYPPPNVPFAAHNNNEYNEESVRKNWIAHGKKASQLNGAHLIHVPYSTPDDHEQSQSGASANEEEEWERLSEMLSRMQPPQILRVAAKEADISWQELDTSEASAPGGPFPQIDASEFTYEIVLFESVQNGRIVSSYRCEPDSGNRVRLCRLRPNTDYYVHLRASLEERGLQGSPSPAVKFRTLCTVPECPQPPRFIARTHSSLTVGWRSAIDNGSPITLYRIEIASERNGEENEHQYEVVYEGLAEQTKIKGLSPSMRYRVRVVACNSEGDSQPSAAIVMNTASMHPPKQPQRPQLVSLSSRAVKLSWNDLPEHSYTLNRMRCFYNRVHWFCYRNHVYHFRLVAHNDAGDSEPSEALVVRTPPSPSSPPTTPPATPAKPHVISNGNSRLEIGWIKSRGGTERDNTGFIMEGSCDEQKWSVLYRGNATSALVRDPELNAFRVSAFRKHIQELIWNHVYHFRLVAHNDAGDSEPSEALVVRTPPSPSSPPTTPPATPAKPHVISNGNSRLEIGWIKSRGGTERDNTGFIMEGSCDEQKWSVLYRGNATSALVRDPELNAFRVSAFRKHIQSGWSEVLRVKRESKQTLIAPGRCAAPTITETSKGCLRVQWSAPEGSSPPLLYQLHRVNLQPSTIVYQGEATMFDVSNCAPGEEIEVQVRAIAVGTDGARAEGEWSRVAVGRTAPQPPSPPLDVRLDSGNTLHWNPPANANGSPIIEYILERTLIPSSASAGSVGRDGAEGDEAEWGWRTRRKSSSAREEFVGEGIPGCRYQLSVSAVSAGGTSLPSECVYVSVPPAVPSPPPSLSASPQGCRQLRVSWRATASNGSEISEYVVRVFDEATGEEERVMRITAQLLDCTVESLEPDHTYKLSVSAVNGVGVGTPSWCTVSTLAPPPLPPQLMCSEAGPSYLKLKWKPAGNTASSSSLYYYLEKENDNGKFSPIYEGDNRYAKVRNLNESTKYRFRVRCSSRVSGMGPWSSPFEFATEQLPPPTIRSAPMVNEIAAGCFQVEWNPLRSIPPSAKESIFYRLQLASRNSSSKSGGSWKTIYEGDNRYAKVRNLNESTKYRFRVRCSSRVSGMGPWSSPFEFATEQLPPPTIRSAPMVNEIAAGCFQVEWNPLRSIPPSAKESIFYRLQLASRNSSSKSGGSWKTIYEGVSTCYSLSSSESVQLRVLCVRVRDGHESVSAPSAIQFATPSLVHPSRSKSATLDNEHRPSMSDSETSIDTSNVHWIHYHIFSDKHYALAILAFFVVLAFMVALLLDAFVLEHS</sequence>
<dbReference type="OrthoDB" id="443915at2759"/>
<dbReference type="SMART" id="SM00060">
    <property type="entry name" value="FN3"/>
    <property type="match status" value="11"/>
</dbReference>
<feature type="region of interest" description="Disordered" evidence="2">
    <location>
        <begin position="219"/>
        <end position="275"/>
    </location>
</feature>
<keyword evidence="3" id="KW-0472">Membrane</keyword>
<dbReference type="PANTHER" id="PTHR13817">
    <property type="entry name" value="TITIN"/>
    <property type="match status" value="1"/>
</dbReference>
<dbReference type="InterPro" id="IPR050964">
    <property type="entry name" value="Striated_Muscle_Regulatory"/>
</dbReference>
<proteinExistence type="predicted"/>
<dbReference type="CDD" id="cd00063">
    <property type="entry name" value="FN3"/>
    <property type="match status" value="8"/>
</dbReference>
<name>A0A0B2VGG2_TOXCA</name>
<comment type="caution">
    <text evidence="5">The sequence shown here is derived from an EMBL/GenBank/DDBJ whole genome shotgun (WGS) entry which is preliminary data.</text>
</comment>
<feature type="region of interest" description="Disordered" evidence="2">
    <location>
        <begin position="31"/>
        <end position="69"/>
    </location>
</feature>
<feature type="domain" description="Fibronectin type-III" evidence="4">
    <location>
        <begin position="451"/>
        <end position="550"/>
    </location>
</feature>
<feature type="compositionally biased region" description="Pro residues" evidence="2">
    <location>
        <begin position="743"/>
        <end position="757"/>
    </location>
</feature>
<feature type="compositionally biased region" description="Pro residues" evidence="2">
    <location>
        <begin position="256"/>
        <end position="269"/>
    </location>
</feature>
<feature type="region of interest" description="Disordered" evidence="2">
    <location>
        <begin position="615"/>
        <end position="644"/>
    </location>
</feature>
<evidence type="ECO:0000256" key="2">
    <source>
        <dbReference type="SAM" id="MobiDB-lite"/>
    </source>
</evidence>
<reference evidence="5 6" key="1">
    <citation type="submission" date="2014-11" db="EMBL/GenBank/DDBJ databases">
        <title>Genetic blueprint of the zoonotic pathogen Toxocara canis.</title>
        <authorList>
            <person name="Zhu X.-Q."/>
            <person name="Korhonen P.K."/>
            <person name="Cai H."/>
            <person name="Young N.D."/>
            <person name="Nejsum P."/>
            <person name="von Samson-Himmelstjerna G."/>
            <person name="Boag P.R."/>
            <person name="Tan P."/>
            <person name="Li Q."/>
            <person name="Min J."/>
            <person name="Yang Y."/>
            <person name="Wang X."/>
            <person name="Fang X."/>
            <person name="Hall R.S."/>
            <person name="Hofmann A."/>
            <person name="Sternberg P.W."/>
            <person name="Jex A.R."/>
            <person name="Gasser R.B."/>
        </authorList>
    </citation>
    <scope>NUCLEOTIDE SEQUENCE [LARGE SCALE GENOMIC DNA]</scope>
    <source>
        <strain evidence="5">PN_DK_2014</strain>
    </source>
</reference>
<evidence type="ECO:0000313" key="5">
    <source>
        <dbReference type="EMBL" id="KHN80532.1"/>
    </source>
</evidence>
<feature type="domain" description="Fibronectin type-III" evidence="4">
    <location>
        <begin position="943"/>
        <end position="1056"/>
    </location>
</feature>
<dbReference type="Pfam" id="PF00041">
    <property type="entry name" value="fn3"/>
    <property type="match status" value="3"/>
</dbReference>
<evidence type="ECO:0000259" key="4">
    <source>
        <dbReference type="PROSITE" id="PS50853"/>
    </source>
</evidence>
<dbReference type="EMBL" id="JPKZ01001734">
    <property type="protein sequence ID" value="KHN80532.1"/>
    <property type="molecule type" value="Genomic_DNA"/>
</dbReference>
<keyword evidence="6" id="KW-1185">Reference proteome</keyword>
<keyword evidence="3" id="KW-0812">Transmembrane</keyword>
<dbReference type="SUPFAM" id="SSF49265">
    <property type="entry name" value="Fibronectin type III"/>
    <property type="match status" value="6"/>
</dbReference>
<keyword evidence="1" id="KW-0677">Repeat</keyword>
<evidence type="ECO:0000256" key="1">
    <source>
        <dbReference type="ARBA" id="ARBA00022737"/>
    </source>
</evidence>
<dbReference type="InterPro" id="IPR013783">
    <property type="entry name" value="Ig-like_fold"/>
</dbReference>
<organism evidence="5 6">
    <name type="scientific">Toxocara canis</name>
    <name type="common">Canine roundworm</name>
    <dbReference type="NCBI Taxonomy" id="6265"/>
    <lineage>
        <taxon>Eukaryota</taxon>
        <taxon>Metazoa</taxon>
        <taxon>Ecdysozoa</taxon>
        <taxon>Nematoda</taxon>
        <taxon>Chromadorea</taxon>
        <taxon>Rhabditida</taxon>
        <taxon>Spirurina</taxon>
        <taxon>Ascaridomorpha</taxon>
        <taxon>Ascaridoidea</taxon>
        <taxon>Toxocaridae</taxon>
        <taxon>Toxocara</taxon>
    </lineage>
</organism>
<feature type="region of interest" description="Disordered" evidence="2">
    <location>
        <begin position="1459"/>
        <end position="1480"/>
    </location>
</feature>
<accession>A0A0B2VGG2</accession>
<dbReference type="OMA" id="FIMEGSC"/>
<dbReference type="Proteomes" id="UP000031036">
    <property type="component" value="Unassembled WGS sequence"/>
</dbReference>
<dbReference type="STRING" id="6265.A0A0B2VGG2"/>
<feature type="domain" description="Fibronectin type-III" evidence="4">
    <location>
        <begin position="338"/>
        <end position="450"/>
    </location>
</feature>
<evidence type="ECO:0000256" key="3">
    <source>
        <dbReference type="SAM" id="Phobius"/>
    </source>
</evidence>
<dbReference type="Gene3D" id="2.60.40.10">
    <property type="entry name" value="Immunoglobulins"/>
    <property type="match status" value="10"/>
</dbReference>
<dbReference type="InterPro" id="IPR036116">
    <property type="entry name" value="FN3_sf"/>
</dbReference>
<feature type="domain" description="Fibronectin type-III" evidence="4">
    <location>
        <begin position="1060"/>
        <end position="1154"/>
    </location>
</feature>
<feature type="domain" description="Fibronectin type-III" evidence="4">
    <location>
        <begin position="637"/>
        <end position="745"/>
    </location>
</feature>
<dbReference type="PROSITE" id="PS50853">
    <property type="entry name" value="FN3"/>
    <property type="match status" value="8"/>
</dbReference>
<feature type="domain" description="Fibronectin type-III" evidence="4">
    <location>
        <begin position="1155"/>
        <end position="1247"/>
    </location>
</feature>
<feature type="region of interest" description="Disordered" evidence="2">
    <location>
        <begin position="988"/>
        <end position="1018"/>
    </location>
</feature>